<proteinExistence type="predicted"/>
<keyword evidence="1" id="KW-1133">Transmembrane helix</keyword>
<reference evidence="2" key="1">
    <citation type="submission" date="2022-05" db="EMBL/GenBank/DDBJ databases">
        <title>Schlegelella sp. nov., isolated from mangrove soil.</title>
        <authorList>
            <person name="Liu Y."/>
            <person name="Ge X."/>
            <person name="Liu W."/>
        </authorList>
    </citation>
    <scope>NUCLEOTIDE SEQUENCE</scope>
    <source>
        <strain evidence="2">S2-27</strain>
    </source>
</reference>
<dbReference type="RefSeq" id="WP_251780359.1">
    <property type="nucleotide sequence ID" value="NZ_JAMKFE010000014.1"/>
</dbReference>
<accession>A0ABT0YT00</accession>
<keyword evidence="1" id="KW-0812">Transmembrane</keyword>
<comment type="caution">
    <text evidence="2">The sequence shown here is derived from an EMBL/GenBank/DDBJ whole genome shotgun (WGS) entry which is preliminary data.</text>
</comment>
<evidence type="ECO:0008006" key="4">
    <source>
        <dbReference type="Google" id="ProtNLM"/>
    </source>
</evidence>
<evidence type="ECO:0000313" key="3">
    <source>
        <dbReference type="Proteomes" id="UP001165541"/>
    </source>
</evidence>
<sequence>MDDRNDQSLREVKIFSRENTIWGIPSKQFVGAAVFSVAMLTQIPILFALPIAGLLFGVLFTIYNDDPRALVAWQRSFGRPVRWSVCPREPRRVTLLPFKE</sequence>
<evidence type="ECO:0000313" key="2">
    <source>
        <dbReference type="EMBL" id="MCM5681879.1"/>
    </source>
</evidence>
<name>A0ABT0YT00_9BURK</name>
<protein>
    <recommendedName>
        <fullName evidence="4">Type IV secretion system protein VirB3</fullName>
    </recommendedName>
</protein>
<keyword evidence="1" id="KW-0472">Membrane</keyword>
<organism evidence="2 3">
    <name type="scientific">Caldimonas mangrovi</name>
    <dbReference type="NCBI Taxonomy" id="2944811"/>
    <lineage>
        <taxon>Bacteria</taxon>
        <taxon>Pseudomonadati</taxon>
        <taxon>Pseudomonadota</taxon>
        <taxon>Betaproteobacteria</taxon>
        <taxon>Burkholderiales</taxon>
        <taxon>Sphaerotilaceae</taxon>
        <taxon>Caldimonas</taxon>
    </lineage>
</organism>
<dbReference type="EMBL" id="JAMKFE010000014">
    <property type="protein sequence ID" value="MCM5681879.1"/>
    <property type="molecule type" value="Genomic_DNA"/>
</dbReference>
<keyword evidence="3" id="KW-1185">Reference proteome</keyword>
<gene>
    <name evidence="2" type="ORF">M8A51_20315</name>
</gene>
<feature type="transmembrane region" description="Helical" evidence="1">
    <location>
        <begin position="45"/>
        <end position="63"/>
    </location>
</feature>
<evidence type="ECO:0000256" key="1">
    <source>
        <dbReference type="SAM" id="Phobius"/>
    </source>
</evidence>
<dbReference type="Proteomes" id="UP001165541">
    <property type="component" value="Unassembled WGS sequence"/>
</dbReference>